<organism evidence="3 4">
    <name type="scientific">Halomonas cupida</name>
    <dbReference type="NCBI Taxonomy" id="44933"/>
    <lineage>
        <taxon>Bacteria</taxon>
        <taxon>Pseudomonadati</taxon>
        <taxon>Pseudomonadota</taxon>
        <taxon>Gammaproteobacteria</taxon>
        <taxon>Oceanospirillales</taxon>
        <taxon>Halomonadaceae</taxon>
        <taxon>Halomonas</taxon>
    </lineage>
</organism>
<dbReference type="GO" id="GO:0016787">
    <property type="term" value="F:hydrolase activity"/>
    <property type="evidence" value="ECO:0007669"/>
    <property type="project" value="UniProtKB-KW"/>
</dbReference>
<dbReference type="Gene3D" id="3.40.50.1820">
    <property type="entry name" value="alpha/beta hydrolase"/>
    <property type="match status" value="1"/>
</dbReference>
<evidence type="ECO:0000313" key="2">
    <source>
        <dbReference type="EMBL" id="GEN25484.1"/>
    </source>
</evidence>
<reference evidence="3 4" key="1">
    <citation type="submission" date="2016-11" db="EMBL/GenBank/DDBJ databases">
        <authorList>
            <person name="Jaros S."/>
            <person name="Januszkiewicz K."/>
            <person name="Wedrychowicz H."/>
        </authorList>
    </citation>
    <scope>NUCLEOTIDE SEQUENCE [LARGE SCALE GENOMIC DNA]</scope>
    <source>
        <strain evidence="3 4">DSM 4740</strain>
    </source>
</reference>
<dbReference type="InterPro" id="IPR026555">
    <property type="entry name" value="NSL3/Tex30"/>
</dbReference>
<dbReference type="Proteomes" id="UP000184123">
    <property type="component" value="Unassembled WGS sequence"/>
</dbReference>
<evidence type="ECO:0000313" key="4">
    <source>
        <dbReference type="Proteomes" id="UP000184123"/>
    </source>
</evidence>
<dbReference type="Proteomes" id="UP000321726">
    <property type="component" value="Unassembled WGS sequence"/>
</dbReference>
<dbReference type="STRING" id="44933.SAMN05660971_02618"/>
<feature type="domain" description="KANL3/Tex30 alpha/beta hydrolase-like" evidence="1">
    <location>
        <begin position="36"/>
        <end position="232"/>
    </location>
</feature>
<accession>A0A1M7HFB7</accession>
<name>A0A1M7HFB7_9GAMM</name>
<evidence type="ECO:0000259" key="1">
    <source>
        <dbReference type="Pfam" id="PF20408"/>
    </source>
</evidence>
<keyword evidence="2" id="KW-0378">Hydrolase</keyword>
<dbReference type="EMBL" id="FRCA01000006">
    <property type="protein sequence ID" value="SHM27128.1"/>
    <property type="molecule type" value="Genomic_DNA"/>
</dbReference>
<dbReference type="InterPro" id="IPR029058">
    <property type="entry name" value="AB_hydrolase_fold"/>
</dbReference>
<dbReference type="InterPro" id="IPR046879">
    <property type="entry name" value="KANL3/Tex30_Abhydrolase"/>
</dbReference>
<sequence length="236" mass="26610">MQHSLNTLGDRIRQGEEGRWLTPEWGEMIVAGPASEHALLLAHGAGAGHDSAFLCAWRSALASQGIQTLSLEFAYMRRMRDEGRRRPPPRVDGLCEEYRQWRDVMSHLVPGRLWLGGKSMGGRVASMVAARGEFKERSSVPGLVLMGYPFHPVGKPERLRLDHWPQLECPVLVLQGERDPFGTREEVVGYELGERTSVQWLKDGDHDWSPRKSSGVSQAQLIDEAAHRTRLFLDQH</sequence>
<reference evidence="2 5" key="2">
    <citation type="submission" date="2019-07" db="EMBL/GenBank/DDBJ databases">
        <title>Whole genome shotgun sequence of Halomonas cupida NBRC 102219.</title>
        <authorList>
            <person name="Hosoyama A."/>
            <person name="Uohara A."/>
            <person name="Ohji S."/>
            <person name="Ichikawa N."/>
        </authorList>
    </citation>
    <scope>NUCLEOTIDE SEQUENCE [LARGE SCALE GENOMIC DNA]</scope>
    <source>
        <strain evidence="2 5">NBRC 102219</strain>
    </source>
</reference>
<gene>
    <name evidence="2" type="ORF">HCU01_34330</name>
    <name evidence="3" type="ORF">SAMN05660971_02618</name>
</gene>
<dbReference type="RefSeq" id="WP_073435636.1">
    <property type="nucleotide sequence ID" value="NZ_BJXU01000147.1"/>
</dbReference>
<protein>
    <submittedName>
        <fullName evidence="2">Hydrolase</fullName>
    </submittedName>
</protein>
<keyword evidence="5" id="KW-1185">Reference proteome</keyword>
<dbReference type="PANTHER" id="PTHR13136:SF11">
    <property type="entry name" value="TESTIS-EXPRESSED PROTEIN 30"/>
    <property type="match status" value="1"/>
</dbReference>
<proteinExistence type="predicted"/>
<dbReference type="PANTHER" id="PTHR13136">
    <property type="entry name" value="TESTIS DEVELOPMENT PROTEIN PRTD"/>
    <property type="match status" value="1"/>
</dbReference>
<evidence type="ECO:0000313" key="5">
    <source>
        <dbReference type="Proteomes" id="UP000321726"/>
    </source>
</evidence>
<dbReference type="Pfam" id="PF20408">
    <property type="entry name" value="Abhydrolase_11"/>
    <property type="match status" value="1"/>
</dbReference>
<dbReference type="AlphaFoldDB" id="A0A1M7HFB7"/>
<dbReference type="SUPFAM" id="SSF53474">
    <property type="entry name" value="alpha/beta-Hydrolases"/>
    <property type="match status" value="1"/>
</dbReference>
<dbReference type="EMBL" id="BJXU01000147">
    <property type="protein sequence ID" value="GEN25484.1"/>
    <property type="molecule type" value="Genomic_DNA"/>
</dbReference>
<evidence type="ECO:0000313" key="3">
    <source>
        <dbReference type="EMBL" id="SHM27128.1"/>
    </source>
</evidence>